<gene>
    <name evidence="1" type="ORF">MNB_SV-8-271</name>
</gene>
<dbReference type="EMBL" id="FPHD01000049">
    <property type="protein sequence ID" value="SFV59230.1"/>
    <property type="molecule type" value="Genomic_DNA"/>
</dbReference>
<protein>
    <submittedName>
        <fullName evidence="1">Uncharacterized protein</fullName>
    </submittedName>
</protein>
<accession>A0A1W1C063</accession>
<evidence type="ECO:0000313" key="1">
    <source>
        <dbReference type="EMBL" id="SFV59230.1"/>
    </source>
</evidence>
<proteinExistence type="predicted"/>
<organism evidence="1">
    <name type="scientific">hydrothermal vent metagenome</name>
    <dbReference type="NCBI Taxonomy" id="652676"/>
    <lineage>
        <taxon>unclassified sequences</taxon>
        <taxon>metagenomes</taxon>
        <taxon>ecological metagenomes</taxon>
    </lineage>
</organism>
<reference evidence="1" key="1">
    <citation type="submission" date="2016-10" db="EMBL/GenBank/DDBJ databases">
        <authorList>
            <person name="de Groot N.N."/>
        </authorList>
    </citation>
    <scope>NUCLEOTIDE SEQUENCE</scope>
</reference>
<sequence>MLLVGYYKIDIFILRQTEKDHLPSLHTHLPLLLFVSLPVQPPKR</sequence>
<name>A0A1W1C063_9ZZZZ</name>
<dbReference type="AlphaFoldDB" id="A0A1W1C063"/>